<accession>A0A2T0RJR1</accession>
<name>A0A2T0RJR1_9RHOB</name>
<dbReference type="AlphaFoldDB" id="A0A2T0RJR1"/>
<organism evidence="1 2">
    <name type="scientific">Aliiruegeria haliotis</name>
    <dbReference type="NCBI Taxonomy" id="1280846"/>
    <lineage>
        <taxon>Bacteria</taxon>
        <taxon>Pseudomonadati</taxon>
        <taxon>Pseudomonadota</taxon>
        <taxon>Alphaproteobacteria</taxon>
        <taxon>Rhodobacterales</taxon>
        <taxon>Roseobacteraceae</taxon>
        <taxon>Aliiruegeria</taxon>
    </lineage>
</organism>
<reference evidence="1 2" key="1">
    <citation type="submission" date="2018-03" db="EMBL/GenBank/DDBJ databases">
        <title>Genomic Encyclopedia of Archaeal and Bacterial Type Strains, Phase II (KMG-II): from individual species to whole genera.</title>
        <authorList>
            <person name="Goeker M."/>
        </authorList>
    </citation>
    <scope>NUCLEOTIDE SEQUENCE [LARGE SCALE GENOMIC DNA]</scope>
    <source>
        <strain evidence="1 2">DSM 29328</strain>
    </source>
</reference>
<dbReference type="EMBL" id="PVTD01000009">
    <property type="protein sequence ID" value="PRY21425.1"/>
    <property type="molecule type" value="Genomic_DNA"/>
</dbReference>
<proteinExistence type="predicted"/>
<gene>
    <name evidence="1" type="ORF">CLV78_10936</name>
</gene>
<evidence type="ECO:0000313" key="1">
    <source>
        <dbReference type="EMBL" id="PRY21425.1"/>
    </source>
</evidence>
<sequence>MRLAYITSDTPGQMNTTLRTLAETVSGQGRRVVGAVQVNSEPEGDELCDKTLLLLPEGPQICISQTLGPGSTGCRLDTDALARAVQHTAGQLDAGADLLIVNKFGSHEAEGRGFRDLIGTALAREIPVVVGVTSAKRDDFLQFAGDLGTQIECDVEQLTNWAVTPPDIAQ</sequence>
<evidence type="ECO:0000313" key="2">
    <source>
        <dbReference type="Proteomes" id="UP000239480"/>
    </source>
</evidence>
<dbReference type="OrthoDB" id="5918880at2"/>
<dbReference type="RefSeq" id="WP_106206621.1">
    <property type="nucleotide sequence ID" value="NZ_PVTD01000009.1"/>
</dbReference>
<dbReference type="InterPro" id="IPR018912">
    <property type="entry name" value="DUF2478"/>
</dbReference>
<dbReference type="Proteomes" id="UP000239480">
    <property type="component" value="Unassembled WGS sequence"/>
</dbReference>
<protein>
    <submittedName>
        <fullName evidence="1">Uncharacterized protein DUF2478</fullName>
    </submittedName>
</protein>
<comment type="caution">
    <text evidence="1">The sequence shown here is derived from an EMBL/GenBank/DDBJ whole genome shotgun (WGS) entry which is preliminary data.</text>
</comment>
<dbReference type="Pfam" id="PF10649">
    <property type="entry name" value="DUF2478"/>
    <property type="match status" value="1"/>
</dbReference>
<keyword evidence="2" id="KW-1185">Reference proteome</keyword>